<evidence type="ECO:0000313" key="1">
    <source>
        <dbReference type="EMBL" id="AFC25928.1"/>
    </source>
</evidence>
<accession>H6L0X2</accession>
<dbReference type="EMBL" id="CP002831">
    <property type="protein sequence ID" value="AFC25928.1"/>
    <property type="molecule type" value="Genomic_DNA"/>
</dbReference>
<reference evidence="1 2" key="1">
    <citation type="journal article" date="2012" name="Stand. Genomic Sci.">
        <title>Complete genome sequencing and analysis of Saprospira grandis str. Lewin, a predatory marine bacterium.</title>
        <authorList>
            <person name="Saw J.H."/>
            <person name="Yuryev A."/>
            <person name="Kanbe M."/>
            <person name="Hou S."/>
            <person name="Young A.G."/>
            <person name="Aizawa S."/>
            <person name="Alam M."/>
        </authorList>
    </citation>
    <scope>NUCLEOTIDE SEQUENCE [LARGE SCALE GENOMIC DNA]</scope>
    <source>
        <strain evidence="1 2">Lewin</strain>
    </source>
</reference>
<dbReference type="KEGG" id="sgn:SGRA_3200"/>
<dbReference type="RefSeq" id="WP_015693525.1">
    <property type="nucleotide sequence ID" value="NC_016940.1"/>
</dbReference>
<proteinExistence type="predicted"/>
<dbReference type="AlphaFoldDB" id="H6L0X2"/>
<dbReference type="Gene3D" id="2.40.160.20">
    <property type="match status" value="1"/>
</dbReference>
<keyword evidence="2" id="KW-1185">Reference proteome</keyword>
<dbReference type="InterPro" id="IPR018550">
    <property type="entry name" value="Lipid-A_deacylase-rel"/>
</dbReference>
<evidence type="ECO:0000313" key="2">
    <source>
        <dbReference type="Proteomes" id="UP000007519"/>
    </source>
</evidence>
<dbReference type="Proteomes" id="UP000007519">
    <property type="component" value="Chromosome"/>
</dbReference>
<dbReference type="SUPFAM" id="SSF56925">
    <property type="entry name" value="OMPA-like"/>
    <property type="match status" value="1"/>
</dbReference>
<name>H6L0X2_SAPGL</name>
<dbReference type="STRING" id="984262.SGRA_3200"/>
<gene>
    <name evidence="1" type="ordered locus">SGRA_3200</name>
</gene>
<dbReference type="OrthoDB" id="627554at2"/>
<dbReference type="InterPro" id="IPR011250">
    <property type="entry name" value="OMP/PagP_B-barrel"/>
</dbReference>
<protein>
    <submittedName>
        <fullName evidence="1">Secreted protein</fullName>
    </submittedName>
</protein>
<dbReference type="Pfam" id="PF09411">
    <property type="entry name" value="PagL"/>
    <property type="match status" value="1"/>
</dbReference>
<organism evidence="1 2">
    <name type="scientific">Saprospira grandis (strain Lewin)</name>
    <dbReference type="NCBI Taxonomy" id="984262"/>
    <lineage>
        <taxon>Bacteria</taxon>
        <taxon>Pseudomonadati</taxon>
        <taxon>Bacteroidota</taxon>
        <taxon>Saprospiria</taxon>
        <taxon>Saprospirales</taxon>
        <taxon>Saprospiraceae</taxon>
        <taxon>Saprospira</taxon>
    </lineage>
</organism>
<sequence length="367" mass="41774">MRQLLLFILLLWASISWSQQGHSWEMGLHYGGLVKHREYINIPVDRLPPTLGGEINWLYQSHGKKDWSALAAYPEFGLILSFQDFADARLGWGIGLMPQLKFPFWRSGDWEIYARLGLGIAYVSNYGNSFRNPDNNIIGSHWNNNTAVRLGFQWPLTSRLLLQPSFSFTHYSNGASQFPNLGINAASFHLGLRYRPYALQSQDYRPAPADYQVPKRWGVGADFGLGMTEVRRTERGPKFALYSATVYGSYRYAATKSLRFGLLGEYHSGVEAFWLSNLTLTAQEARQKAQRLLFWAGHEWIMGNVGLGLQVGYYITEPVVRLPYTRASIAYYPFSPLKHKHTPYLAVRIKAHGITADFFDLAIGLDF</sequence>
<dbReference type="HOGENOM" id="CLU_057487_0_0_10"/>